<dbReference type="EMBL" id="FN648509">
    <property type="protein sequence ID" value="CBJ26380.1"/>
    <property type="molecule type" value="Genomic_DNA"/>
</dbReference>
<protein>
    <submittedName>
        <fullName evidence="2">Uncharacterized protein</fullName>
    </submittedName>
</protein>
<name>D7FX47_ECTSI</name>
<feature type="region of interest" description="Disordered" evidence="1">
    <location>
        <begin position="233"/>
        <end position="264"/>
    </location>
</feature>
<dbReference type="InParanoid" id="D7FX47"/>
<dbReference type="AlphaFoldDB" id="D7FX47"/>
<feature type="compositionally biased region" description="Gly residues" evidence="1">
    <location>
        <begin position="324"/>
        <end position="347"/>
    </location>
</feature>
<proteinExistence type="predicted"/>
<sequence length="498" mass="53345">MVMEEKIPMEEDRVETGAQVVRSEGAASTAPALERSDSATIAEEAVDNLVRRLEASDDEGDSDEEGCDTHGGAWRSLQYASYMAGMHHFVKEKHRAQGYLAAELAKADHEMGEGQQDPTKRPTLEGDIEHYSVQKQITRRLNKKSPGFLSAVGMIWNATRAEMASRMGGGGEGGGVVDQDADGIDEAAFVCLMVKVHYLIICPPVDIWTETLEASEYDALAMMIAKGVTTEVDAPTETGPDVEDGRGSVAGSVASVTGERKKSPERRYVLKADEGIVYDPNITREPVYMEDIEEQADGYESGDQDGGTAGGGENASRGRDKKGGGGGGGGGTEAGGGELRSGAGAGTGRKAPRKPGQKRFGGARKTGPPGSPGRDCADDSGAGAAVSSLAQQAGRSSKVALLSAERVNATIAKIYFSKMQVDRKLLTRDGSLSWVDKCRRKKDQRMDRFVLQFHVRQFGTKKLARRNLHQLCKSITKLAPTNPRIAASRKTHSCLYTM</sequence>
<feature type="compositionally biased region" description="Gly residues" evidence="1">
    <location>
        <begin position="304"/>
        <end position="313"/>
    </location>
</feature>
<organism evidence="2 3">
    <name type="scientific">Ectocarpus siliculosus</name>
    <name type="common">Brown alga</name>
    <name type="synonym">Conferva siliculosa</name>
    <dbReference type="NCBI Taxonomy" id="2880"/>
    <lineage>
        <taxon>Eukaryota</taxon>
        <taxon>Sar</taxon>
        <taxon>Stramenopiles</taxon>
        <taxon>Ochrophyta</taxon>
        <taxon>PX clade</taxon>
        <taxon>Phaeophyceae</taxon>
        <taxon>Ectocarpales</taxon>
        <taxon>Ectocarpaceae</taxon>
        <taxon>Ectocarpus</taxon>
    </lineage>
</organism>
<evidence type="ECO:0000313" key="3">
    <source>
        <dbReference type="Proteomes" id="UP000002630"/>
    </source>
</evidence>
<reference evidence="2 3" key="1">
    <citation type="journal article" date="2010" name="Nature">
        <title>The Ectocarpus genome and the independent evolution of multicellularity in brown algae.</title>
        <authorList>
            <person name="Cock J.M."/>
            <person name="Sterck L."/>
            <person name="Rouze P."/>
            <person name="Scornet D."/>
            <person name="Allen A.E."/>
            <person name="Amoutzias G."/>
            <person name="Anthouard V."/>
            <person name="Artiguenave F."/>
            <person name="Aury J.M."/>
            <person name="Badger J.H."/>
            <person name="Beszteri B."/>
            <person name="Billiau K."/>
            <person name="Bonnet E."/>
            <person name="Bothwell J.H."/>
            <person name="Bowler C."/>
            <person name="Boyen C."/>
            <person name="Brownlee C."/>
            <person name="Carrano C.J."/>
            <person name="Charrier B."/>
            <person name="Cho G.Y."/>
            <person name="Coelho S.M."/>
            <person name="Collen J."/>
            <person name="Corre E."/>
            <person name="Da Silva C."/>
            <person name="Delage L."/>
            <person name="Delaroque N."/>
            <person name="Dittami S.M."/>
            <person name="Doulbeau S."/>
            <person name="Elias M."/>
            <person name="Farnham G."/>
            <person name="Gachon C.M."/>
            <person name="Gschloessl B."/>
            <person name="Heesch S."/>
            <person name="Jabbari K."/>
            <person name="Jubin C."/>
            <person name="Kawai H."/>
            <person name="Kimura K."/>
            <person name="Kloareg B."/>
            <person name="Kupper F.C."/>
            <person name="Lang D."/>
            <person name="Le Bail A."/>
            <person name="Leblanc C."/>
            <person name="Lerouge P."/>
            <person name="Lohr M."/>
            <person name="Lopez P.J."/>
            <person name="Martens C."/>
            <person name="Maumus F."/>
            <person name="Michel G."/>
            <person name="Miranda-Saavedra D."/>
            <person name="Morales J."/>
            <person name="Moreau H."/>
            <person name="Motomura T."/>
            <person name="Nagasato C."/>
            <person name="Napoli C.A."/>
            <person name="Nelson D.R."/>
            <person name="Nyvall-Collen P."/>
            <person name="Peters A.F."/>
            <person name="Pommier C."/>
            <person name="Potin P."/>
            <person name="Poulain J."/>
            <person name="Quesneville H."/>
            <person name="Read B."/>
            <person name="Rensing S.A."/>
            <person name="Ritter A."/>
            <person name="Rousvoal S."/>
            <person name="Samanta M."/>
            <person name="Samson G."/>
            <person name="Schroeder D.C."/>
            <person name="Segurens B."/>
            <person name="Strittmatter M."/>
            <person name="Tonon T."/>
            <person name="Tregear J.W."/>
            <person name="Valentin K."/>
            <person name="von Dassow P."/>
            <person name="Yamagishi T."/>
            <person name="Van de Peer Y."/>
            <person name="Wincker P."/>
        </authorList>
    </citation>
    <scope>NUCLEOTIDE SEQUENCE [LARGE SCALE GENOMIC DNA]</scope>
    <source>
        <strain evidence="3">Ec32 / CCAP1310/4</strain>
    </source>
</reference>
<dbReference type="OrthoDB" id="10402513at2759"/>
<accession>D7FX47</accession>
<dbReference type="Proteomes" id="UP000002630">
    <property type="component" value="Linkage Group LG04"/>
</dbReference>
<dbReference type="EMBL" id="FN649729">
    <property type="protein sequence ID" value="CBJ26380.1"/>
    <property type="molecule type" value="Genomic_DNA"/>
</dbReference>
<keyword evidence="3" id="KW-1185">Reference proteome</keyword>
<feature type="compositionally biased region" description="Basic and acidic residues" evidence="1">
    <location>
        <begin position="1"/>
        <end position="15"/>
    </location>
</feature>
<feature type="region of interest" description="Disordered" evidence="1">
    <location>
        <begin position="297"/>
        <end position="383"/>
    </location>
</feature>
<evidence type="ECO:0000313" key="2">
    <source>
        <dbReference type="EMBL" id="CBJ26380.1"/>
    </source>
</evidence>
<gene>
    <name evidence="2" type="ORF">Esi_0032_0103</name>
</gene>
<feature type="region of interest" description="Disordered" evidence="1">
    <location>
        <begin position="1"/>
        <end position="41"/>
    </location>
</feature>
<evidence type="ECO:0000256" key="1">
    <source>
        <dbReference type="SAM" id="MobiDB-lite"/>
    </source>
</evidence>